<feature type="signal peptide" evidence="1">
    <location>
        <begin position="1"/>
        <end position="27"/>
    </location>
</feature>
<dbReference type="Proteomes" id="UP000195897">
    <property type="component" value="Unassembled WGS sequence"/>
</dbReference>
<dbReference type="RefSeq" id="WP_087370220.1">
    <property type="nucleotide sequence ID" value="NZ_NFKK01000002.1"/>
</dbReference>
<dbReference type="EMBL" id="NFKK01000002">
    <property type="protein sequence ID" value="OUP53994.1"/>
    <property type="molecule type" value="Genomic_DNA"/>
</dbReference>
<protein>
    <submittedName>
        <fullName evidence="2">Uncharacterized protein</fullName>
    </submittedName>
</protein>
<organism evidence="2 3">
    <name type="scientific">Butyricicoccus pullicaecorum</name>
    <dbReference type="NCBI Taxonomy" id="501571"/>
    <lineage>
        <taxon>Bacteria</taxon>
        <taxon>Bacillati</taxon>
        <taxon>Bacillota</taxon>
        <taxon>Clostridia</taxon>
        <taxon>Eubacteriales</taxon>
        <taxon>Butyricicoccaceae</taxon>
        <taxon>Butyricicoccus</taxon>
    </lineage>
</organism>
<accession>A0A1Y4LB95</accession>
<proteinExistence type="predicted"/>
<reference evidence="3" key="1">
    <citation type="submission" date="2017-04" db="EMBL/GenBank/DDBJ databases">
        <title>Function of individual gut microbiota members based on whole genome sequencing of pure cultures obtained from chicken caecum.</title>
        <authorList>
            <person name="Medvecky M."/>
            <person name="Cejkova D."/>
            <person name="Polansky O."/>
            <person name="Karasova D."/>
            <person name="Kubasova T."/>
            <person name="Cizek A."/>
            <person name="Rychlik I."/>
        </authorList>
    </citation>
    <scope>NUCLEOTIDE SEQUENCE [LARGE SCALE GENOMIC DNA]</scope>
    <source>
        <strain evidence="3">An180</strain>
    </source>
</reference>
<evidence type="ECO:0000313" key="2">
    <source>
        <dbReference type="EMBL" id="OUP53994.1"/>
    </source>
</evidence>
<evidence type="ECO:0000313" key="3">
    <source>
        <dbReference type="Proteomes" id="UP000195897"/>
    </source>
</evidence>
<evidence type="ECO:0000256" key="1">
    <source>
        <dbReference type="SAM" id="SignalP"/>
    </source>
</evidence>
<dbReference type="AlphaFoldDB" id="A0A1Y4LB95"/>
<comment type="caution">
    <text evidence="2">The sequence shown here is derived from an EMBL/GenBank/DDBJ whole genome shotgun (WGS) entry which is preliminary data.</text>
</comment>
<keyword evidence="1" id="KW-0732">Signal</keyword>
<name>A0A1Y4LB95_9FIRM</name>
<gene>
    <name evidence="2" type="ORF">B5F17_01945</name>
</gene>
<feature type="chain" id="PRO_5012079477" evidence="1">
    <location>
        <begin position="28"/>
        <end position="151"/>
    </location>
</feature>
<sequence length="151" mass="16279">MKKFFQTRFIALCILTCAFLGVVTATATGVDTRSVSGATEIVVDGVTYTLYSHINYSSNGGVYAGASCSSSKGMPEGYMRVQAVLYDGRGNQVAWSDVVPNASYNKNANAITENVTKPGSYYSQAHADIYDPTTGKTRIIQGKKTPYFDVK</sequence>